<protein>
    <submittedName>
        <fullName evidence="4">Relaxase domain-containing protein</fullName>
    </submittedName>
</protein>
<feature type="region of interest" description="Disordered" evidence="2">
    <location>
        <begin position="1210"/>
        <end position="1260"/>
    </location>
</feature>
<evidence type="ECO:0000313" key="5">
    <source>
        <dbReference type="Proteomes" id="UP000460157"/>
    </source>
</evidence>
<feature type="domain" description="AAA+ ATPase" evidence="3">
    <location>
        <begin position="537"/>
        <end position="721"/>
    </location>
</feature>
<dbReference type="InterPro" id="IPR027417">
    <property type="entry name" value="P-loop_NTPase"/>
</dbReference>
<dbReference type="Pfam" id="PF08751">
    <property type="entry name" value="TrwC"/>
    <property type="match status" value="1"/>
</dbReference>
<dbReference type="Gene3D" id="3.40.50.300">
    <property type="entry name" value="P-loop containing nucleotide triphosphate hydrolases"/>
    <property type="match status" value="2"/>
</dbReference>
<dbReference type="SMART" id="SM00382">
    <property type="entry name" value="AAA"/>
    <property type="match status" value="1"/>
</dbReference>
<dbReference type="Pfam" id="PF13604">
    <property type="entry name" value="AAA_30"/>
    <property type="match status" value="1"/>
</dbReference>
<keyword evidence="1" id="KW-0175">Coiled coil</keyword>
<dbReference type="RefSeq" id="WP_157321970.1">
    <property type="nucleotide sequence ID" value="NZ_BMFX01000007.1"/>
</dbReference>
<dbReference type="EMBL" id="WRPM01000031">
    <property type="protein sequence ID" value="MVT25750.1"/>
    <property type="molecule type" value="Genomic_DNA"/>
</dbReference>
<dbReference type="SUPFAM" id="SSF55464">
    <property type="entry name" value="Origin of replication-binding domain, RBD-like"/>
    <property type="match status" value="1"/>
</dbReference>
<comment type="caution">
    <text evidence="4">The sequence shown here is derived from an EMBL/GenBank/DDBJ whole genome shotgun (WGS) entry which is preliminary data.</text>
</comment>
<reference evidence="4 5" key="1">
    <citation type="submission" date="2019-12" db="EMBL/GenBank/DDBJ databases">
        <title>Nesterenkonia muleiensis sp. nov., a novel actinobacterium isolated from sap of Populus euphratica.</title>
        <authorList>
            <person name="Wang R."/>
        </authorList>
    </citation>
    <scope>NUCLEOTIDE SEQUENCE [LARGE SCALE GENOMIC DNA]</scope>
    <source>
        <strain evidence="4 5">F10</strain>
    </source>
</reference>
<dbReference type="InterPro" id="IPR050534">
    <property type="entry name" value="Coronavir_polyprotein_1ab"/>
</dbReference>
<evidence type="ECO:0000256" key="1">
    <source>
        <dbReference type="SAM" id="Coils"/>
    </source>
</evidence>
<organism evidence="4 5">
    <name type="scientific">Nesterenkonia alkaliphila</name>
    <dbReference type="NCBI Taxonomy" id="1463631"/>
    <lineage>
        <taxon>Bacteria</taxon>
        <taxon>Bacillati</taxon>
        <taxon>Actinomycetota</taxon>
        <taxon>Actinomycetes</taxon>
        <taxon>Micrococcales</taxon>
        <taxon>Micrococcaceae</taxon>
        <taxon>Nesterenkonia</taxon>
    </lineage>
</organism>
<feature type="coiled-coil region" evidence="1">
    <location>
        <begin position="607"/>
        <end position="634"/>
    </location>
</feature>
<dbReference type="InterPro" id="IPR014862">
    <property type="entry name" value="TrwC"/>
</dbReference>
<accession>A0A7K1UH04</accession>
<evidence type="ECO:0000259" key="3">
    <source>
        <dbReference type="SMART" id="SM00382"/>
    </source>
</evidence>
<gene>
    <name evidence="4" type="ORF">GNZ21_05135</name>
</gene>
<name>A0A7K1UH04_9MICC</name>
<keyword evidence="5" id="KW-1185">Reference proteome</keyword>
<feature type="region of interest" description="Disordered" evidence="2">
    <location>
        <begin position="69"/>
        <end position="99"/>
    </location>
</feature>
<evidence type="ECO:0000313" key="4">
    <source>
        <dbReference type="EMBL" id="MVT25750.1"/>
    </source>
</evidence>
<dbReference type="OrthoDB" id="4524286at2"/>
<evidence type="ECO:0000256" key="2">
    <source>
        <dbReference type="SAM" id="MobiDB-lite"/>
    </source>
</evidence>
<dbReference type="PANTHER" id="PTHR43788">
    <property type="entry name" value="DNA2/NAM7 HELICASE FAMILY MEMBER"/>
    <property type="match status" value="1"/>
</dbReference>
<dbReference type="NCBIfam" id="NF041492">
    <property type="entry name" value="MobF"/>
    <property type="match status" value="1"/>
</dbReference>
<dbReference type="InterPro" id="IPR003593">
    <property type="entry name" value="AAA+_ATPase"/>
</dbReference>
<dbReference type="CDD" id="cd18809">
    <property type="entry name" value="SF1_C_RecD"/>
    <property type="match status" value="1"/>
</dbReference>
<dbReference type="Proteomes" id="UP000460157">
    <property type="component" value="Unassembled WGS sequence"/>
</dbReference>
<sequence>MTVSISKMTINYYLSHASLADGQEHSLTDYYTEAKAPPGEWFGTGLAGLSSVGVGEQVTEAAARAVYERQADPGTGEKLGRPLMKSQAAPQGAKTPMGAEAKKEREGVAGFDLTFSPPKSVSALWAMGGPDLQDRLHQAHRQAVAEVLTWAEQNVIQSRAGHGGVAHVEVEGMVASLFDHWDSRAGDPQLHTHAVIANRVQRSSDGQWVTLDSYTLHRHVVALSEMYNSVLYDRIYEQAGAVAESRTPGAVNDLTALVTDAETPAGGSYEPAHRTELAGVPDRLIEEFSQRSATIEARTDELIAAYKEQTGQSPSNAQKLKLRQQATLESRPDKDSIAHTTLPEKLASWRDRARAAGYQPEQVVKDAVGGQASVITPDMLNDQVFTALGSWALADASQRRTTFSEANVRASAERVLRLVRCSSFQQRQQIVDQVVHQALQQAVALTPGRSVAPQVADRTVGVGGRSVFDHRRTAGVYTTQDVLDQESYLIDRVEAEDAPNLGDVEDLQDQLARWRSDSGYPLSEDQYQAAHQVLSSQAGISAIIGPAGTGKTTTMSAITDAWQQKYGQGSVVGLAPSAVAAGVLGDEIGVTTENTAKWLHESVGEGAAARALRVEKTQQELASLEKKLAAASRASAPGLASKFEALQARLATDFADQARYRFRAGQLLILDEASMVSTAQLAELAQQAEAAGAKVLMVGDPAQLEAVDAGGFLGHIERNMDHAALSQVWRFRQFNEQDQDWEPNKWEAEASLRLRRGDTSVLAEYDDAGRLHGDPDTDAADAAYQAWKSDQDQGKGSILIASDNQAVADLNARAHADLVASGQVDITRTVQLRNTVEAGIGDVLLARKNNRNLRDSSGEFIANGTRLKITQIRDDGAAEATVESNGATVVLDADYLQANVEHGYACTAHRAQGVTVDTAHAVVAPGLNRELFYVAMTRGKEGNHAYVDFTDEHTHSPDAWEMLSEEPAGQSPAEILESVVARASAEKSAHEVQETELGWANDVGRLCHEAAYLQWASRLERTKTWAAKNLTASQREAVYSDQRWQRLVAADPAAHHVGQIRPEDGIEEILDRCQRPEASAGVGPGGMLPPVEPATGAQPQVWDKLQVDVADQVNARISTLHRDKPEWFTQLQNQFSDPAQRTHAIEAVVVWRHVSGQTDEATALGREPAKNDCLRPYWNRLQLALNPPPETAAEIDGHQPEAKRLQVQVPEEPFEPQHHKYRPLMEDSWPVPHQADTPDTPTMPDYPLQPAPPVKEPDWD</sequence>
<proteinExistence type="predicted"/>
<dbReference type="SUPFAM" id="SSF52540">
    <property type="entry name" value="P-loop containing nucleoside triphosphate hydrolases"/>
    <property type="match status" value="1"/>
</dbReference>
<dbReference type="AlphaFoldDB" id="A0A7K1UH04"/>